<reference evidence="2" key="1">
    <citation type="journal article" date="2019" name="Int. J. Syst. Evol. Microbiol.">
        <title>The Global Catalogue of Microorganisms (GCM) 10K type strain sequencing project: providing services to taxonomists for standard genome sequencing and annotation.</title>
        <authorList>
            <consortium name="The Broad Institute Genomics Platform"/>
            <consortium name="The Broad Institute Genome Sequencing Center for Infectious Disease"/>
            <person name="Wu L."/>
            <person name="Ma J."/>
        </authorList>
    </citation>
    <scope>NUCLEOTIDE SEQUENCE [LARGE SCALE GENOMIC DNA]</scope>
    <source>
        <strain evidence="2">JCM 31920</strain>
    </source>
</reference>
<gene>
    <name evidence="1" type="ORF">GCM10023091_16340</name>
</gene>
<proteinExistence type="predicted"/>
<dbReference type="EMBL" id="BAABEY010000018">
    <property type="protein sequence ID" value="GAA4437313.1"/>
    <property type="molecule type" value="Genomic_DNA"/>
</dbReference>
<evidence type="ECO:0000313" key="1">
    <source>
        <dbReference type="EMBL" id="GAA4437313.1"/>
    </source>
</evidence>
<name>A0ABP8LWI0_9BACT</name>
<comment type="caution">
    <text evidence="1">The sequence shown here is derived from an EMBL/GenBank/DDBJ whole genome shotgun (WGS) entry which is preliminary data.</text>
</comment>
<evidence type="ECO:0000313" key="2">
    <source>
        <dbReference type="Proteomes" id="UP001501508"/>
    </source>
</evidence>
<keyword evidence="2" id="KW-1185">Reference proteome</keyword>
<accession>A0ABP8LWI0</accession>
<dbReference type="Proteomes" id="UP001501508">
    <property type="component" value="Unassembled WGS sequence"/>
</dbReference>
<sequence length="103" mass="12373">MGYKLVCLDCQKAFNLESDFVERAKQSEKCPECGQVAIRYLHRFRPPKKSDDKAWEVVRFLYENGFAYHRHITNADRSGYEKYPETMREAREFVERMKFQNPL</sequence>
<evidence type="ECO:0008006" key="3">
    <source>
        <dbReference type="Google" id="ProtNLM"/>
    </source>
</evidence>
<dbReference type="RefSeq" id="WP_345027892.1">
    <property type="nucleotide sequence ID" value="NZ_BAABEY010000018.1"/>
</dbReference>
<protein>
    <recommendedName>
        <fullName evidence="3">Zinc ribbon domain-containing protein</fullName>
    </recommendedName>
</protein>
<organism evidence="1 2">
    <name type="scientific">Ravibacter arvi</name>
    <dbReference type="NCBI Taxonomy" id="2051041"/>
    <lineage>
        <taxon>Bacteria</taxon>
        <taxon>Pseudomonadati</taxon>
        <taxon>Bacteroidota</taxon>
        <taxon>Cytophagia</taxon>
        <taxon>Cytophagales</taxon>
        <taxon>Spirosomataceae</taxon>
        <taxon>Ravibacter</taxon>
    </lineage>
</organism>